<accession>A0A914URZ3</accession>
<feature type="compositionally biased region" description="Low complexity" evidence="1">
    <location>
        <begin position="94"/>
        <end position="108"/>
    </location>
</feature>
<feature type="compositionally biased region" description="Polar residues" evidence="1">
    <location>
        <begin position="59"/>
        <end position="70"/>
    </location>
</feature>
<sequence>MAKKRAAVRVIDLQDTLDNLHIRKDRTYNRNGNTVIIREVPIIVVVPVSSYEEQMEGNVRTSRGSASSPVDNAAEFSEQFARPSRSRSREETQSTKSLSLSSPTPSRSGRVEEQIGRSRSSDDFRRPVHPSRVVASQNAAGRWQPKRHGWQRWTNGPRGPPPRYLDNDL</sequence>
<reference evidence="3" key="1">
    <citation type="submission" date="2022-11" db="UniProtKB">
        <authorList>
            <consortium name="WormBaseParasite"/>
        </authorList>
    </citation>
    <scope>IDENTIFICATION</scope>
</reference>
<dbReference type="Proteomes" id="UP000887566">
    <property type="component" value="Unplaced"/>
</dbReference>
<feature type="region of interest" description="Disordered" evidence="1">
    <location>
        <begin position="54"/>
        <end position="169"/>
    </location>
</feature>
<name>A0A914URZ3_9BILA</name>
<evidence type="ECO:0000313" key="3">
    <source>
        <dbReference type="WBParaSite" id="PSAMB.scaffold1171size35023.g11473.t1"/>
    </source>
</evidence>
<dbReference type="WBParaSite" id="PSAMB.scaffold1171size35023.g11473.t1">
    <property type="protein sequence ID" value="PSAMB.scaffold1171size35023.g11473.t1"/>
    <property type="gene ID" value="PSAMB.scaffold1171size35023.g11473"/>
</dbReference>
<feature type="compositionally biased region" description="Basic and acidic residues" evidence="1">
    <location>
        <begin position="109"/>
        <end position="126"/>
    </location>
</feature>
<keyword evidence="2" id="KW-1185">Reference proteome</keyword>
<evidence type="ECO:0000313" key="2">
    <source>
        <dbReference type="Proteomes" id="UP000887566"/>
    </source>
</evidence>
<organism evidence="2 3">
    <name type="scientific">Plectus sambesii</name>
    <dbReference type="NCBI Taxonomy" id="2011161"/>
    <lineage>
        <taxon>Eukaryota</taxon>
        <taxon>Metazoa</taxon>
        <taxon>Ecdysozoa</taxon>
        <taxon>Nematoda</taxon>
        <taxon>Chromadorea</taxon>
        <taxon>Plectida</taxon>
        <taxon>Plectina</taxon>
        <taxon>Plectoidea</taxon>
        <taxon>Plectidae</taxon>
        <taxon>Plectus</taxon>
    </lineage>
</organism>
<dbReference type="AlphaFoldDB" id="A0A914URZ3"/>
<evidence type="ECO:0000256" key="1">
    <source>
        <dbReference type="SAM" id="MobiDB-lite"/>
    </source>
</evidence>
<protein>
    <submittedName>
        <fullName evidence="3">Uncharacterized protein</fullName>
    </submittedName>
</protein>
<proteinExistence type="predicted"/>